<sequence length="133" mass="15423">MASNNKREHHWVYLDSANDGEYGWKYIDQYMKIHRCNSRGEAIEGIIHEHQEMQNELLGNKVLVQQIVAEIKKSLDPIRLRTGSTERSVAMFRELLNGFIVLHGMEEQFPVMDIQSDAIVRAEEKIADQIKAQ</sequence>
<evidence type="ECO:0000313" key="1">
    <source>
        <dbReference type="EMBL" id="QFQ92890.1"/>
    </source>
</evidence>
<gene>
    <name evidence="1" type="ORF">LM010_16530</name>
</gene>
<reference evidence="1 2" key="1">
    <citation type="submission" date="2019-10" db="EMBL/GenBank/DDBJ databases">
        <title>Genome sequencing of Lactobacillus manihotivorans.</title>
        <authorList>
            <person name="Kim K."/>
        </authorList>
    </citation>
    <scope>NUCLEOTIDE SEQUENCE [LARGE SCALE GENOMIC DNA]</scope>
    <source>
        <strain evidence="1 2">LM010</strain>
    </source>
</reference>
<dbReference type="EMBL" id="CP045068">
    <property type="protein sequence ID" value="QFQ92890.1"/>
    <property type="molecule type" value="Genomic_DNA"/>
</dbReference>
<protein>
    <submittedName>
        <fullName evidence="1">Uncharacterized protein</fullName>
    </submittedName>
</protein>
<name>A0A5P8JVU8_9LACO</name>
<dbReference type="RefSeq" id="WP_152164858.1">
    <property type="nucleotide sequence ID" value="NZ_CP045068.1"/>
</dbReference>
<proteinExistence type="predicted"/>
<organism evidence="1 2">
    <name type="scientific">Lacticaseibacillus manihotivorans</name>
    <dbReference type="NCBI Taxonomy" id="88233"/>
    <lineage>
        <taxon>Bacteria</taxon>
        <taxon>Bacillati</taxon>
        <taxon>Bacillota</taxon>
        <taxon>Bacilli</taxon>
        <taxon>Lactobacillales</taxon>
        <taxon>Lactobacillaceae</taxon>
        <taxon>Lacticaseibacillus</taxon>
    </lineage>
</organism>
<evidence type="ECO:0000313" key="2">
    <source>
        <dbReference type="Proteomes" id="UP000388452"/>
    </source>
</evidence>
<dbReference type="AlphaFoldDB" id="A0A5P8JVU8"/>
<dbReference type="Proteomes" id="UP000388452">
    <property type="component" value="Chromosome"/>
</dbReference>
<accession>A0A5P8JVU8</accession>